<keyword evidence="5" id="KW-0157">Chromophore</keyword>
<keyword evidence="5" id="KW-0148">Chlorophyll</keyword>
<comment type="caution">
    <text evidence="6">The sequence shown here is derived from an EMBL/GenBank/DDBJ whole genome shotgun (WGS) entry which is preliminary data.</text>
</comment>
<dbReference type="GO" id="GO:0009765">
    <property type="term" value="P:photosynthesis, light harvesting"/>
    <property type="evidence" value="ECO:0007669"/>
    <property type="project" value="InterPro"/>
</dbReference>
<keyword evidence="3" id="KW-0602">Photosynthesis</keyword>
<dbReference type="PANTHER" id="PTHR21649">
    <property type="entry name" value="CHLOROPHYLL A/B BINDING PROTEIN"/>
    <property type="match status" value="1"/>
</dbReference>
<dbReference type="Gene3D" id="1.10.3460.10">
    <property type="entry name" value="Chlorophyll a/b binding protein domain"/>
    <property type="match status" value="1"/>
</dbReference>
<dbReference type="SUPFAM" id="SSF103511">
    <property type="entry name" value="Chlorophyll a-b binding protein"/>
    <property type="match status" value="1"/>
</dbReference>
<evidence type="ECO:0000256" key="4">
    <source>
        <dbReference type="ARBA" id="ARBA00022640"/>
    </source>
</evidence>
<proteinExistence type="predicted"/>
<feature type="binding site" evidence="5">
    <location>
        <position position="80"/>
    </location>
    <ligand>
        <name>chlorophyll a</name>
        <dbReference type="ChEBI" id="CHEBI:58416"/>
        <label>1</label>
    </ligand>
</feature>
<keyword evidence="7" id="KW-1185">Reference proteome</keyword>
<dbReference type="GO" id="GO:0009507">
    <property type="term" value="C:chloroplast"/>
    <property type="evidence" value="ECO:0007669"/>
    <property type="project" value="UniProtKB-SubCell"/>
</dbReference>
<gene>
    <name evidence="6" type="ORF">Ctob_012420</name>
</gene>
<evidence type="ECO:0000313" key="7">
    <source>
        <dbReference type="Proteomes" id="UP000037460"/>
    </source>
</evidence>
<protein>
    <submittedName>
        <fullName evidence="6">Chloroplast light harvesting protein isoform 12</fullName>
    </submittedName>
</protein>
<evidence type="ECO:0000313" key="6">
    <source>
        <dbReference type="EMBL" id="KOO34253.1"/>
    </source>
</evidence>
<dbReference type="GO" id="GO:0016168">
    <property type="term" value="F:chlorophyll binding"/>
    <property type="evidence" value="ECO:0007669"/>
    <property type="project" value="UniProtKB-KW"/>
</dbReference>
<keyword evidence="2" id="KW-0150">Chloroplast</keyword>
<evidence type="ECO:0000256" key="5">
    <source>
        <dbReference type="PIRSR" id="PIRSR601344-1"/>
    </source>
</evidence>
<dbReference type="Proteomes" id="UP000037460">
    <property type="component" value="Unassembled WGS sequence"/>
</dbReference>
<dbReference type="EMBL" id="JWZX01001279">
    <property type="protein sequence ID" value="KOO34253.1"/>
    <property type="molecule type" value="Genomic_DNA"/>
</dbReference>
<dbReference type="InterPro" id="IPR001344">
    <property type="entry name" value="Chloro_AB-bd_pln"/>
</dbReference>
<dbReference type="AlphaFoldDB" id="A0A0M0K782"/>
<reference evidence="7" key="1">
    <citation type="journal article" date="2015" name="PLoS Genet.">
        <title>Genome Sequence and Transcriptome Analyses of Chrysochromulina tobin: Metabolic Tools for Enhanced Algal Fitness in the Prominent Order Prymnesiales (Haptophyceae).</title>
        <authorList>
            <person name="Hovde B.T."/>
            <person name="Deodato C.R."/>
            <person name="Hunsperger H.M."/>
            <person name="Ryken S.A."/>
            <person name="Yost W."/>
            <person name="Jha R.K."/>
            <person name="Patterson J."/>
            <person name="Monnat R.J. Jr."/>
            <person name="Barlow S.B."/>
            <person name="Starkenburg S.R."/>
            <person name="Cattolico R.A."/>
        </authorList>
    </citation>
    <scope>NUCLEOTIDE SEQUENCE</scope>
    <source>
        <strain evidence="7">CCMP291</strain>
    </source>
</reference>
<dbReference type="GO" id="GO:0016020">
    <property type="term" value="C:membrane"/>
    <property type="evidence" value="ECO:0007669"/>
    <property type="project" value="InterPro"/>
</dbReference>
<feature type="binding site" evidence="5">
    <location>
        <position position="97"/>
    </location>
    <ligand>
        <name>chlorophyll a</name>
        <dbReference type="ChEBI" id="CHEBI:58416"/>
        <label>1</label>
    </ligand>
</feature>
<evidence type="ECO:0000256" key="3">
    <source>
        <dbReference type="ARBA" id="ARBA00022531"/>
    </source>
</evidence>
<organism evidence="6 7">
    <name type="scientific">Chrysochromulina tobinii</name>
    <dbReference type="NCBI Taxonomy" id="1460289"/>
    <lineage>
        <taxon>Eukaryota</taxon>
        <taxon>Haptista</taxon>
        <taxon>Haptophyta</taxon>
        <taxon>Prymnesiophyceae</taxon>
        <taxon>Prymnesiales</taxon>
        <taxon>Chrysochromulinaceae</taxon>
        <taxon>Chrysochromulina</taxon>
    </lineage>
</organism>
<name>A0A0M0K782_9EUKA</name>
<feature type="binding site" evidence="5">
    <location>
        <position position="85"/>
    </location>
    <ligand>
        <name>chlorophyll a</name>
        <dbReference type="ChEBI" id="CHEBI:58416"/>
        <label>1</label>
    </ligand>
</feature>
<dbReference type="OrthoDB" id="10360862at2759"/>
<dbReference type="InterPro" id="IPR022796">
    <property type="entry name" value="Chloroa_b-bind"/>
</dbReference>
<evidence type="ECO:0000256" key="1">
    <source>
        <dbReference type="ARBA" id="ARBA00004229"/>
    </source>
</evidence>
<sequence>MLASVVALPSMVAPVVRTSTPMMGVAPDTSYKPWTSKEISNQAGLEALANKLNPIVGYWDPLNIGTAGSPELIGWFRHAEIKHGRVAMAAFVGYIVQANGIHWPGNIQMPLGAVNANLPTVSYADISAAGGPSDQWDALPTGAKLQILGAIGFLELWGEATPALELDGQQHYVRGGKPGYYPTFKGRLPHPVPFNLFDPFGFSKNKTPEQKERGLLVELNNGRAAQLGIFGLVSASKGLIVPGLDSLPLTPYKGEPMAYFSAVNSDLPYVSDMLNWHAPGGAF</sequence>
<dbReference type="Pfam" id="PF00504">
    <property type="entry name" value="Chloroa_b-bind"/>
    <property type="match status" value="1"/>
</dbReference>
<accession>A0A0M0K782</accession>
<keyword evidence="4" id="KW-0934">Plastid</keyword>
<evidence type="ECO:0000256" key="2">
    <source>
        <dbReference type="ARBA" id="ARBA00022528"/>
    </source>
</evidence>
<comment type="subcellular location">
    <subcellularLocation>
        <location evidence="1">Plastid</location>
        <location evidence="1">Chloroplast</location>
    </subcellularLocation>
</comment>
<feature type="binding site" description="axial binding residue" evidence="5">
    <location>
        <position position="45"/>
    </location>
    <ligand>
        <name>chlorophyll b</name>
        <dbReference type="ChEBI" id="CHEBI:61721"/>
        <label>1</label>
    </ligand>
    <ligandPart>
        <name>Mg</name>
        <dbReference type="ChEBI" id="CHEBI:25107"/>
    </ligandPart>
</feature>